<dbReference type="AlphaFoldDB" id="A0A183D9T4"/>
<keyword evidence="3" id="KW-1185">Reference proteome</keyword>
<reference evidence="4" key="1">
    <citation type="submission" date="2016-06" db="UniProtKB">
        <authorList>
            <consortium name="WormBaseParasite"/>
        </authorList>
    </citation>
    <scope>IDENTIFICATION</scope>
</reference>
<proteinExistence type="predicted"/>
<keyword evidence="1" id="KW-0812">Transmembrane</keyword>
<evidence type="ECO:0000313" key="4">
    <source>
        <dbReference type="WBParaSite" id="GPUH_0000548201-mRNA-1"/>
    </source>
</evidence>
<name>A0A183D9T4_9BILA</name>
<gene>
    <name evidence="2" type="ORF">GPUH_LOCUS5476</name>
</gene>
<feature type="transmembrane region" description="Helical" evidence="1">
    <location>
        <begin position="49"/>
        <end position="73"/>
    </location>
</feature>
<evidence type="ECO:0000313" key="2">
    <source>
        <dbReference type="EMBL" id="VDK50979.1"/>
    </source>
</evidence>
<accession>A0A183D9T4</accession>
<evidence type="ECO:0000313" key="3">
    <source>
        <dbReference type="Proteomes" id="UP000271098"/>
    </source>
</evidence>
<keyword evidence="1" id="KW-1133">Transmembrane helix</keyword>
<reference evidence="2 3" key="2">
    <citation type="submission" date="2018-11" db="EMBL/GenBank/DDBJ databases">
        <authorList>
            <consortium name="Pathogen Informatics"/>
        </authorList>
    </citation>
    <scope>NUCLEOTIDE SEQUENCE [LARGE SCALE GENOMIC DNA]</scope>
</reference>
<dbReference type="WBParaSite" id="GPUH_0000548201-mRNA-1">
    <property type="protein sequence ID" value="GPUH_0000548201-mRNA-1"/>
    <property type="gene ID" value="GPUH_0000548201"/>
</dbReference>
<dbReference type="Proteomes" id="UP000271098">
    <property type="component" value="Unassembled WGS sequence"/>
</dbReference>
<sequence length="105" mass="12236">MCLKDLSDKAEAASKTYEEHLQNVADRVVQYQNYFKVSSSFPFLSKNAFLFQILTILTLKCYFFIEVIMQLMLKFSKYEKYLRPIGQSVQEITLKVARDFGKSGN</sequence>
<protein>
    <submittedName>
        <fullName evidence="4">BAR_3_WASP_bdg domain-containing protein</fullName>
    </submittedName>
</protein>
<organism evidence="4">
    <name type="scientific">Gongylonema pulchrum</name>
    <dbReference type="NCBI Taxonomy" id="637853"/>
    <lineage>
        <taxon>Eukaryota</taxon>
        <taxon>Metazoa</taxon>
        <taxon>Ecdysozoa</taxon>
        <taxon>Nematoda</taxon>
        <taxon>Chromadorea</taxon>
        <taxon>Rhabditida</taxon>
        <taxon>Spirurina</taxon>
        <taxon>Spiruromorpha</taxon>
        <taxon>Spiruroidea</taxon>
        <taxon>Gongylonematidae</taxon>
        <taxon>Gongylonema</taxon>
    </lineage>
</organism>
<keyword evidence="1" id="KW-0472">Membrane</keyword>
<dbReference type="EMBL" id="UYRT01011718">
    <property type="protein sequence ID" value="VDK50979.1"/>
    <property type="molecule type" value="Genomic_DNA"/>
</dbReference>
<evidence type="ECO:0000256" key="1">
    <source>
        <dbReference type="SAM" id="Phobius"/>
    </source>
</evidence>